<sequence>MMPSLHSQPAQPKIATQRHGIDLTATYDLHERLFQLWCKEPQRLYQARDVSMRYLRENGVRFESSRELPAATSALMLDSEDVTLLETISETLHDLVETAVDWVLADRSRLAEYFPAHLRMAPYFAKTRGLQTWQGYSRYDAVITQKGELKVIELNSCCPAGFAHAAICNDAAISGLQSLGLEDELESRHAATLESGSLVDELLAIEREAGLPVGLVALVNDENYLHNELELLKAQFEDRGRTARIVNAMDLTYRDGVLRHDGDFISLSYNKIRVSTPDSSNHCWRAGFEKRYAPFLSAVVDQAFVSVNNLVAATIAEDKTLLEVLHAPAFQKTLSGDQRDFITRHVMWTARLQPGKVLLHGEEIDLLPYLLEHKDRFVIKPANEGRGFGVTIGAASTTAAWEAACRPQANLPCVVQEFAAPASLPVLYHGGDKADLLPVEMFITVAMGIIRGQYRGLFSRISPEAITNVGKAGIIQAVLQQ</sequence>
<dbReference type="RefSeq" id="WP_230215126.1">
    <property type="nucleotide sequence ID" value="NZ_JAJKFT010000002.1"/>
</dbReference>
<keyword evidence="2" id="KW-1185">Reference proteome</keyword>
<protein>
    <recommendedName>
        <fullName evidence="3">Circularly permuted type 2 ATP-grasp protein</fullName>
    </recommendedName>
</protein>
<dbReference type="SUPFAM" id="SSF56059">
    <property type="entry name" value="Glutathione synthetase ATP-binding domain-like"/>
    <property type="match status" value="1"/>
</dbReference>
<dbReference type="EMBL" id="JAJKFT010000002">
    <property type="protein sequence ID" value="MCC9627195.1"/>
    <property type="molecule type" value="Genomic_DNA"/>
</dbReference>
<evidence type="ECO:0000313" key="1">
    <source>
        <dbReference type="EMBL" id="MCC9627195.1"/>
    </source>
</evidence>
<reference evidence="1" key="1">
    <citation type="submission" date="2021-11" db="EMBL/GenBank/DDBJ databases">
        <title>Genome sequence.</title>
        <authorList>
            <person name="Sun Q."/>
        </authorList>
    </citation>
    <scope>NUCLEOTIDE SEQUENCE</scope>
    <source>
        <strain evidence="1">JC732</strain>
    </source>
</reference>
<organism evidence="1 2">
    <name type="scientific">Blastopirellula sediminis</name>
    <dbReference type="NCBI Taxonomy" id="2894196"/>
    <lineage>
        <taxon>Bacteria</taxon>
        <taxon>Pseudomonadati</taxon>
        <taxon>Planctomycetota</taxon>
        <taxon>Planctomycetia</taxon>
        <taxon>Pirellulales</taxon>
        <taxon>Pirellulaceae</taxon>
        <taxon>Blastopirellula</taxon>
    </lineage>
</organism>
<name>A0A9X1MJ79_9BACT</name>
<evidence type="ECO:0008006" key="3">
    <source>
        <dbReference type="Google" id="ProtNLM"/>
    </source>
</evidence>
<evidence type="ECO:0000313" key="2">
    <source>
        <dbReference type="Proteomes" id="UP001139103"/>
    </source>
</evidence>
<accession>A0A9X1MJ79</accession>
<gene>
    <name evidence="1" type="ORF">LOC68_02130</name>
</gene>
<dbReference type="AlphaFoldDB" id="A0A9X1MJ79"/>
<dbReference type="Gene3D" id="3.30.1490.270">
    <property type="match status" value="1"/>
</dbReference>
<comment type="caution">
    <text evidence="1">The sequence shown here is derived from an EMBL/GenBank/DDBJ whole genome shotgun (WGS) entry which is preliminary data.</text>
</comment>
<proteinExistence type="predicted"/>
<dbReference type="Proteomes" id="UP001139103">
    <property type="component" value="Unassembled WGS sequence"/>
</dbReference>